<reference evidence="1 2" key="1">
    <citation type="submission" date="2024-03" db="EMBL/GenBank/DDBJ databases">
        <title>Human intestinal bacterial collection.</title>
        <authorList>
            <person name="Pauvert C."/>
            <person name="Hitch T.C.A."/>
            <person name="Clavel T."/>
        </authorList>
    </citation>
    <scope>NUCLEOTIDE SEQUENCE [LARGE SCALE GENOMIC DNA]</scope>
    <source>
        <strain evidence="1 2">CLA-AA-H78B</strain>
    </source>
</reference>
<dbReference type="PANTHER" id="PTHR32432">
    <property type="entry name" value="CELL DIVISION PROTEIN FTSA-RELATED"/>
    <property type="match status" value="1"/>
</dbReference>
<dbReference type="PIRSF" id="PIRSF012293">
    <property type="entry name" value="EutA"/>
    <property type="match status" value="1"/>
</dbReference>
<dbReference type="InterPro" id="IPR050696">
    <property type="entry name" value="FtsA/MreB"/>
</dbReference>
<dbReference type="Proteomes" id="UP001470288">
    <property type="component" value="Unassembled WGS sequence"/>
</dbReference>
<dbReference type="InterPro" id="IPR043129">
    <property type="entry name" value="ATPase_NBD"/>
</dbReference>
<protein>
    <submittedName>
        <fullName evidence="1">Ethanolamine ammonia-lyase reactivating factor EutA</fullName>
    </submittedName>
</protein>
<dbReference type="RefSeq" id="WP_349143724.1">
    <property type="nucleotide sequence ID" value="NZ_JBBMFC010000003.1"/>
</dbReference>
<proteinExistence type="predicted"/>
<evidence type="ECO:0000313" key="1">
    <source>
        <dbReference type="EMBL" id="MEQ2577759.1"/>
    </source>
</evidence>
<dbReference type="Pfam" id="PF06277">
    <property type="entry name" value="EutA"/>
    <property type="match status" value="1"/>
</dbReference>
<dbReference type="InterPro" id="IPR009377">
    <property type="entry name" value="EutA"/>
</dbReference>
<dbReference type="NCBIfam" id="NF007992">
    <property type="entry name" value="PRK10719.1-3"/>
    <property type="match status" value="1"/>
</dbReference>
<comment type="caution">
    <text evidence="1">The sequence shown here is derived from an EMBL/GenBank/DDBJ whole genome shotgun (WGS) entry which is preliminary data.</text>
</comment>
<dbReference type="PANTHER" id="PTHR32432:SF13">
    <property type="entry name" value="ETHANOLAMINE AMMONIA-LYASE REACTIVASE EUTA"/>
    <property type="match status" value="1"/>
</dbReference>
<name>A0ABV1HXW5_9FIRM</name>
<gene>
    <name evidence="1" type="primary">eutA</name>
    <name evidence="1" type="ORF">WMO62_02735</name>
</gene>
<accession>A0ABV1HXW5</accession>
<keyword evidence="2" id="KW-1185">Reference proteome</keyword>
<organism evidence="1 2">
    <name type="scientific">Hominiventricola aquisgranensis</name>
    <dbReference type="NCBI Taxonomy" id="3133164"/>
    <lineage>
        <taxon>Bacteria</taxon>
        <taxon>Bacillati</taxon>
        <taxon>Bacillota</taxon>
        <taxon>Clostridia</taxon>
        <taxon>Lachnospirales</taxon>
        <taxon>Lachnospiraceae</taxon>
        <taxon>Hominiventricola</taxon>
    </lineage>
</organism>
<dbReference type="EMBL" id="JBBMFC010000003">
    <property type="protein sequence ID" value="MEQ2577759.1"/>
    <property type="molecule type" value="Genomic_DNA"/>
</dbReference>
<dbReference type="Gene3D" id="3.30.420.40">
    <property type="match status" value="1"/>
</dbReference>
<sequence>MHEIIKSVGIDIGTSTTQLIFSELTIENEASNYVVPRINIVDKKVTYRSKIYFTPLLDQKTIDAEKVKEIIEKEYQDAGMKPEDLSTGAVIITGETARKQNANVVLNTLSNLAGDFVVATAGPDLESVLSARGAGADKLSKEHRQTVANLDIGGGTSNIAVFQNGILRGTSCLDVGGRLIKIDENGKIYYIFPGTKELAKAHGIEINVGDTAKEETLMKVCELMADQLAQAINKEPADDMHSKMYTNHGKKLKEEPAIDAVTYSGGVASVYYEGEPADVFAYHDVGVLLARAIKNHPVLKTVPTYQAAETIRATVVGAGTHTTNVSGSTIQYTDGKLPIKNIPVLRLSEEDEQDPALFQSTLHKKLQLFMSEGHMEQVAIVISGKYHSSFLKVQELAEMIIHGAEAVISGPYPLIVVIENDIAKVLGNAINVLLERKKDLICIDGIYANDGDYIDIGEPVAMGRVVPVVTKTLIFNS</sequence>
<dbReference type="SUPFAM" id="SSF53067">
    <property type="entry name" value="Actin-like ATPase domain"/>
    <property type="match status" value="1"/>
</dbReference>
<evidence type="ECO:0000313" key="2">
    <source>
        <dbReference type="Proteomes" id="UP001470288"/>
    </source>
</evidence>